<gene>
    <name evidence="4" type="ORF">FLL46_02525</name>
</gene>
<keyword evidence="2" id="KW-0812">Transmembrane</keyword>
<keyword evidence="2" id="KW-1133">Transmembrane helix</keyword>
<feature type="transmembrane region" description="Helical" evidence="2">
    <location>
        <begin position="40"/>
        <end position="61"/>
    </location>
</feature>
<feature type="transmembrane region" description="Helical" evidence="2">
    <location>
        <begin position="12"/>
        <end position="34"/>
    </location>
</feature>
<name>A0A545UJY0_9GAMM</name>
<dbReference type="GO" id="GO:0016020">
    <property type="term" value="C:membrane"/>
    <property type="evidence" value="ECO:0007669"/>
    <property type="project" value="UniProtKB-SubCell"/>
</dbReference>
<organism evidence="4 5">
    <name type="scientific">Aliikangiella coralliicola</name>
    <dbReference type="NCBI Taxonomy" id="2592383"/>
    <lineage>
        <taxon>Bacteria</taxon>
        <taxon>Pseudomonadati</taxon>
        <taxon>Pseudomonadota</taxon>
        <taxon>Gammaproteobacteria</taxon>
        <taxon>Oceanospirillales</taxon>
        <taxon>Pleioneaceae</taxon>
        <taxon>Aliikangiella</taxon>
    </lineage>
</organism>
<proteinExistence type="predicted"/>
<protein>
    <submittedName>
        <fullName evidence="4">SPFH domain-containing protein</fullName>
    </submittedName>
</protein>
<dbReference type="CDD" id="cd03402">
    <property type="entry name" value="SPFH_like_u2"/>
    <property type="match status" value="1"/>
</dbReference>
<evidence type="ECO:0000313" key="4">
    <source>
        <dbReference type="EMBL" id="TQV89775.1"/>
    </source>
</evidence>
<feature type="domain" description="Band 7" evidence="3">
    <location>
        <begin position="56"/>
        <end position="220"/>
    </location>
</feature>
<evidence type="ECO:0000259" key="3">
    <source>
        <dbReference type="SMART" id="SM00244"/>
    </source>
</evidence>
<dbReference type="InterPro" id="IPR036013">
    <property type="entry name" value="Band_7/SPFH_dom_sf"/>
</dbReference>
<dbReference type="Proteomes" id="UP000315439">
    <property type="component" value="Unassembled WGS sequence"/>
</dbReference>
<dbReference type="InterPro" id="IPR001107">
    <property type="entry name" value="Band_7"/>
</dbReference>
<dbReference type="PANTHER" id="PTHR43446:SF1">
    <property type="entry name" value="BAND 7 DOMAIN-CONTAINING PROTEIN"/>
    <property type="match status" value="1"/>
</dbReference>
<dbReference type="SMART" id="SM00244">
    <property type="entry name" value="PHB"/>
    <property type="match status" value="1"/>
</dbReference>
<evidence type="ECO:0000313" key="5">
    <source>
        <dbReference type="Proteomes" id="UP000315439"/>
    </source>
</evidence>
<keyword evidence="5" id="KW-1185">Reference proteome</keyword>
<dbReference type="Gene3D" id="3.30.479.30">
    <property type="entry name" value="Band 7 domain"/>
    <property type="match status" value="1"/>
</dbReference>
<comment type="caution">
    <text evidence="4">The sequence shown here is derived from an EMBL/GenBank/DDBJ whole genome shotgun (WGS) entry which is preliminary data.</text>
</comment>
<dbReference type="Pfam" id="PF01145">
    <property type="entry name" value="Band_7"/>
    <property type="match status" value="1"/>
</dbReference>
<keyword evidence="2" id="KW-0472">Membrane</keyword>
<dbReference type="AlphaFoldDB" id="A0A545UJY0"/>
<evidence type="ECO:0000256" key="1">
    <source>
        <dbReference type="ARBA" id="ARBA00004167"/>
    </source>
</evidence>
<evidence type="ECO:0000256" key="2">
    <source>
        <dbReference type="SAM" id="Phobius"/>
    </source>
</evidence>
<accession>A0A545UJY0</accession>
<dbReference type="RefSeq" id="WP_142891839.1">
    <property type="nucleotide sequence ID" value="NZ_ML660160.1"/>
</dbReference>
<reference evidence="4 5" key="1">
    <citation type="submission" date="2019-07" db="EMBL/GenBank/DDBJ databases">
        <title>Draft genome for Aliikangiella sp. M105.</title>
        <authorList>
            <person name="Wang G."/>
        </authorList>
    </citation>
    <scope>NUCLEOTIDE SEQUENCE [LARGE SCALE GENOMIC DNA]</scope>
    <source>
        <strain evidence="4 5">M105</strain>
    </source>
</reference>
<dbReference type="EMBL" id="VIKS01000001">
    <property type="protein sequence ID" value="TQV89775.1"/>
    <property type="molecule type" value="Genomic_DNA"/>
</dbReference>
<sequence>MITEKEIKAPNGILMIFVLLIAQVVSVLLFIALIKSSPVLAVLAFLLSLTVLVCWFGLFMVNPKEGRVLQLFGKYVGTVHEPGLRWANPFYSKSAVSLRVRNFESSKLKVNDKNGNPIEIAAVIVWEVIDTAEAVFQVDDYEDFVSIQSESALRNLATSYAYDDHEEGDIALRSNPVEISEALKTEVQDRLEKAGVRVIESRISHLAYAPEIANAMLRRQQAMAIIAARKKVVEGAVGMVEMALLHLSERDIVELDSERKAAMVSNLLVVLCSDEAAQPVVNTGSLY</sequence>
<dbReference type="PANTHER" id="PTHR43446">
    <property type="entry name" value="MEMBRANE PROTEIN-RELATED"/>
    <property type="match status" value="1"/>
</dbReference>
<dbReference type="OrthoDB" id="9813479at2"/>
<dbReference type="SUPFAM" id="SSF117892">
    <property type="entry name" value="Band 7/SPFH domain"/>
    <property type="match status" value="1"/>
</dbReference>
<comment type="subcellular location">
    <subcellularLocation>
        <location evidence="1">Membrane</location>
        <topology evidence="1">Single-pass membrane protein</topology>
    </subcellularLocation>
</comment>